<dbReference type="OrthoDB" id="9762420at2"/>
<accession>A0A2S6G3Q8</accession>
<evidence type="ECO:0000313" key="4">
    <source>
        <dbReference type="Proteomes" id="UP000239648"/>
    </source>
</evidence>
<comment type="caution">
    <text evidence="2">The sequence shown here is derived from an EMBL/GenBank/DDBJ whole genome shotgun (WGS) entry which is preliminary data.</text>
</comment>
<dbReference type="EMBL" id="PTIT01000025">
    <property type="protein sequence ID" value="PPK50443.1"/>
    <property type="molecule type" value="Genomic_DNA"/>
</dbReference>
<organism evidence="2 3">
    <name type="scientific">Marinobacter persicus</name>
    <dbReference type="NCBI Taxonomy" id="930118"/>
    <lineage>
        <taxon>Bacteria</taxon>
        <taxon>Pseudomonadati</taxon>
        <taxon>Pseudomonadota</taxon>
        <taxon>Gammaproteobacteria</taxon>
        <taxon>Pseudomonadales</taxon>
        <taxon>Marinobacteraceae</taxon>
        <taxon>Marinobacter</taxon>
    </lineage>
</organism>
<dbReference type="Proteomes" id="UP000239648">
    <property type="component" value="Unassembled WGS sequence"/>
</dbReference>
<evidence type="ECO:0000313" key="3">
    <source>
        <dbReference type="Proteomes" id="UP000239446"/>
    </source>
</evidence>
<evidence type="ECO:0000313" key="2">
    <source>
        <dbReference type="EMBL" id="PPK53725.1"/>
    </source>
</evidence>
<dbReference type="RefSeq" id="WP_104416980.1">
    <property type="nucleotide sequence ID" value="NZ_PTIT01000025.1"/>
</dbReference>
<dbReference type="EMBL" id="PTIU01000025">
    <property type="protein sequence ID" value="PPK53725.1"/>
    <property type="molecule type" value="Genomic_DNA"/>
</dbReference>
<keyword evidence="4" id="KW-1185">Reference proteome</keyword>
<evidence type="ECO:0000313" key="1">
    <source>
        <dbReference type="EMBL" id="PPK50443.1"/>
    </source>
</evidence>
<dbReference type="AlphaFoldDB" id="A0A2S6G3Q8"/>
<reference evidence="2 3" key="2">
    <citation type="submission" date="2018-02" db="EMBL/GenBank/DDBJ databases">
        <title>Subsurface microbial communities from deep shales in Ohio and West Virginia, USA.</title>
        <authorList>
            <person name="Wrighton K."/>
        </authorList>
    </citation>
    <scope>NUCLEOTIDE SEQUENCE [LARGE SCALE GENOMIC DNA]</scope>
    <source>
        <strain evidence="2 3">UTICA-S1B9</strain>
    </source>
</reference>
<reference evidence="1 4" key="1">
    <citation type="submission" date="2018-02" db="EMBL/GenBank/DDBJ databases">
        <title>Deep subsurface shale carbon reservoir microbial communities from Ohio and West Virginia, USA.</title>
        <authorList>
            <person name="Wrighton K."/>
        </authorList>
    </citation>
    <scope>NUCLEOTIDE SEQUENCE [LARGE SCALE GENOMIC DNA]</scope>
    <source>
        <strain evidence="1 4">UTICA-S1B6</strain>
    </source>
</reference>
<dbReference type="Proteomes" id="UP000239446">
    <property type="component" value="Unassembled WGS sequence"/>
</dbReference>
<name>A0A2S6G3Q8_9GAMM</name>
<gene>
    <name evidence="2" type="ORF">B0H24_10252</name>
    <name evidence="1" type="ORF">BY455_1252</name>
</gene>
<proteinExistence type="predicted"/>
<protein>
    <submittedName>
        <fullName evidence="2">Uncharacterized protein</fullName>
    </submittedName>
</protein>
<sequence>MDESDKLPRAFSAVLNTSLFQSQRLLSLSVSAPLTPHRLVGEQRVTEPFHYTPDCFSQQGDIELKRLTANRLEAFVSDAKRQLLASPDPLDDTAGGEA</sequence>